<evidence type="ECO:0000313" key="2">
    <source>
        <dbReference type="Proteomes" id="UP000799755"/>
    </source>
</evidence>
<protein>
    <submittedName>
        <fullName evidence="1">Uncharacterized protein</fullName>
    </submittedName>
</protein>
<comment type="caution">
    <text evidence="1">The sequence shown here is derived from an EMBL/GenBank/DDBJ whole genome shotgun (WGS) entry which is preliminary data.</text>
</comment>
<evidence type="ECO:0000313" key="1">
    <source>
        <dbReference type="EMBL" id="KAF2476256.1"/>
    </source>
</evidence>
<dbReference type="Proteomes" id="UP000799755">
    <property type="component" value="Unassembled WGS sequence"/>
</dbReference>
<sequence length="863" mass="98359">MTTSSKQRFEEDADDPEAPHCRHHPVSIKPRASEKWPVKIIHNLANVAAEDASYPEVPYLKHRQDSMPPQPSKNQAARSIQNLPDELLLKIISSIPDGGQPLALYRQLSLVSRSFYRVTATPLWRKYEHRWGKYLTPYICTLMERPDLADLVKEVKSENDWGILERSPQGRNQQEREAIFQNLKELGIPKASMWAKQFENGEDVLDDLELALLLCQTRNLETLRVTIGSRIPSNQGRGTLSFKSYPSYLEPLMYAACGIPYGRVHQFNSLQRLRLNMKTTVMGRVSCLFRLPSLLELDIEDLHIWNLAFIHQPDCNVILEKWNCPPSFSSIVSLRFWNCTIPKETVDRAIRSCKALKIFSFYGSAGNGWYASLTNSLGAHITSLQFVRIQPDIMGSHADQFGPFKDFKQLRYLSASMYLLLGLPAFEKRNDDTKLPDFNDLLPTSLETLALDMPLRLERKIAKWTVLYKALLPIGTSKPEPLHIKHIFVRSRGVKLSAFAKFKQAFAERGVNFDHKVVECRDDDLYTLVDGMDSDDDDDDDDDDSDDDGDGDDGDDESEPDHDYQPDFDESNSTKESDIEEPANEELDNEESNNDEHHEDGHQDDEPHYSRQYSYRQVSSAYELDHVPGPLRYWSDGVRFEVRLASCGGLGTVSIDAQILGAFFMPSLDYITLCKNFSKCACARAAEYSCSRIEPPICTLSLPHFDTPTIDMATNRPPWNYTLRTLPQTIFTKESVFDMGGLFLEAIYAPRGKWEEKARNARSGGGNLLAFRICGPYCEMRLFIITPGPSVLSTIVSLRRMKLTTEYDKNQIKICDERRHYLNFLCNSSKEVTMLHRLTTCGNALNKSTLNLRQILAWLKPSV</sequence>
<name>A0ACB6RCQ8_9PLEO</name>
<proteinExistence type="predicted"/>
<keyword evidence="2" id="KW-1185">Reference proteome</keyword>
<accession>A0ACB6RCQ8</accession>
<gene>
    <name evidence="1" type="ORF">BDR25DRAFT_349366</name>
</gene>
<organism evidence="1 2">
    <name type="scientific">Lindgomyces ingoldianus</name>
    <dbReference type="NCBI Taxonomy" id="673940"/>
    <lineage>
        <taxon>Eukaryota</taxon>
        <taxon>Fungi</taxon>
        <taxon>Dikarya</taxon>
        <taxon>Ascomycota</taxon>
        <taxon>Pezizomycotina</taxon>
        <taxon>Dothideomycetes</taxon>
        <taxon>Pleosporomycetidae</taxon>
        <taxon>Pleosporales</taxon>
        <taxon>Lindgomycetaceae</taxon>
        <taxon>Lindgomyces</taxon>
    </lineage>
</organism>
<reference evidence="1" key="1">
    <citation type="journal article" date="2020" name="Stud. Mycol.">
        <title>101 Dothideomycetes genomes: a test case for predicting lifestyles and emergence of pathogens.</title>
        <authorList>
            <person name="Haridas S."/>
            <person name="Albert R."/>
            <person name="Binder M."/>
            <person name="Bloem J."/>
            <person name="Labutti K."/>
            <person name="Salamov A."/>
            <person name="Andreopoulos B."/>
            <person name="Baker S."/>
            <person name="Barry K."/>
            <person name="Bills G."/>
            <person name="Bluhm B."/>
            <person name="Cannon C."/>
            <person name="Castanera R."/>
            <person name="Culley D."/>
            <person name="Daum C."/>
            <person name="Ezra D."/>
            <person name="Gonzalez J."/>
            <person name="Henrissat B."/>
            <person name="Kuo A."/>
            <person name="Liang C."/>
            <person name="Lipzen A."/>
            <person name="Lutzoni F."/>
            <person name="Magnuson J."/>
            <person name="Mondo S."/>
            <person name="Nolan M."/>
            <person name="Ohm R."/>
            <person name="Pangilinan J."/>
            <person name="Park H.-J."/>
            <person name="Ramirez L."/>
            <person name="Alfaro M."/>
            <person name="Sun H."/>
            <person name="Tritt A."/>
            <person name="Yoshinaga Y."/>
            <person name="Zwiers L.-H."/>
            <person name="Turgeon B."/>
            <person name="Goodwin S."/>
            <person name="Spatafora J."/>
            <person name="Crous P."/>
            <person name="Grigoriev I."/>
        </authorList>
    </citation>
    <scope>NUCLEOTIDE SEQUENCE</scope>
    <source>
        <strain evidence="1">ATCC 200398</strain>
    </source>
</reference>
<dbReference type="EMBL" id="MU003494">
    <property type="protein sequence ID" value="KAF2476256.1"/>
    <property type="molecule type" value="Genomic_DNA"/>
</dbReference>